<dbReference type="PANTHER" id="PTHR33908">
    <property type="entry name" value="MANNOSYLTRANSFERASE YKCB-RELATED"/>
    <property type="match status" value="1"/>
</dbReference>
<evidence type="ECO:0000313" key="10">
    <source>
        <dbReference type="EMBL" id="PPT85543.1"/>
    </source>
</evidence>
<dbReference type="EMBL" id="MIGX01000103">
    <property type="protein sequence ID" value="PPT85543.1"/>
    <property type="molecule type" value="Genomic_DNA"/>
</dbReference>
<keyword evidence="2" id="KW-1003">Cell membrane</keyword>
<feature type="transmembrane region" description="Helical" evidence="8">
    <location>
        <begin position="164"/>
        <end position="182"/>
    </location>
</feature>
<dbReference type="GO" id="GO:0005886">
    <property type="term" value="C:plasma membrane"/>
    <property type="evidence" value="ECO:0007669"/>
    <property type="project" value="UniProtKB-SubCell"/>
</dbReference>
<feature type="transmembrane region" description="Helical" evidence="8">
    <location>
        <begin position="307"/>
        <end position="324"/>
    </location>
</feature>
<keyword evidence="4" id="KW-0808">Transferase</keyword>
<comment type="caution">
    <text evidence="10">The sequence shown here is derived from an EMBL/GenBank/DDBJ whole genome shotgun (WGS) entry which is preliminary data.</text>
</comment>
<dbReference type="GO" id="GO:0009103">
    <property type="term" value="P:lipopolysaccharide biosynthetic process"/>
    <property type="evidence" value="ECO:0007669"/>
    <property type="project" value="UniProtKB-ARBA"/>
</dbReference>
<keyword evidence="6 8" id="KW-1133">Transmembrane helix</keyword>
<evidence type="ECO:0000256" key="7">
    <source>
        <dbReference type="ARBA" id="ARBA00023136"/>
    </source>
</evidence>
<feature type="transmembrane region" description="Helical" evidence="8">
    <location>
        <begin position="194"/>
        <end position="213"/>
    </location>
</feature>
<feature type="transmembrane region" description="Helical" evidence="8">
    <location>
        <begin position="277"/>
        <end position="295"/>
    </location>
</feature>
<dbReference type="InterPro" id="IPR038731">
    <property type="entry name" value="RgtA/B/C-like"/>
</dbReference>
<dbReference type="Pfam" id="PF13231">
    <property type="entry name" value="PMT_2"/>
    <property type="match status" value="1"/>
</dbReference>
<evidence type="ECO:0000313" key="11">
    <source>
        <dbReference type="Proteomes" id="UP000239898"/>
    </source>
</evidence>
<gene>
    <name evidence="10" type="ORF">XthCFBP4691_16145</name>
</gene>
<feature type="transmembrane region" description="Helical" evidence="8">
    <location>
        <begin position="102"/>
        <end position="123"/>
    </location>
</feature>
<evidence type="ECO:0000256" key="2">
    <source>
        <dbReference type="ARBA" id="ARBA00022475"/>
    </source>
</evidence>
<dbReference type="PANTHER" id="PTHR33908:SF11">
    <property type="entry name" value="MEMBRANE PROTEIN"/>
    <property type="match status" value="1"/>
</dbReference>
<dbReference type="RefSeq" id="WP_128421346.1">
    <property type="nucleotide sequence ID" value="NZ_CP049017.1"/>
</dbReference>
<evidence type="ECO:0000256" key="6">
    <source>
        <dbReference type="ARBA" id="ARBA00022989"/>
    </source>
</evidence>
<keyword evidence="3" id="KW-0328">Glycosyltransferase</keyword>
<dbReference type="AlphaFoldDB" id="A0A2S6ZC82"/>
<organism evidence="10 11">
    <name type="scientific">Xanthomonas theicola</name>
    <dbReference type="NCBI Taxonomy" id="56464"/>
    <lineage>
        <taxon>Bacteria</taxon>
        <taxon>Pseudomonadati</taxon>
        <taxon>Pseudomonadota</taxon>
        <taxon>Gammaproteobacteria</taxon>
        <taxon>Lysobacterales</taxon>
        <taxon>Lysobacteraceae</taxon>
        <taxon>Xanthomonas</taxon>
    </lineage>
</organism>
<comment type="subcellular location">
    <subcellularLocation>
        <location evidence="1">Cell membrane</location>
        <topology evidence="1">Multi-pass membrane protein</topology>
    </subcellularLocation>
</comment>
<feature type="transmembrane region" description="Helical" evidence="8">
    <location>
        <begin position="72"/>
        <end position="90"/>
    </location>
</feature>
<protein>
    <recommendedName>
        <fullName evidence="9">Glycosyltransferase RgtA/B/C/D-like domain-containing protein</fullName>
    </recommendedName>
</protein>
<keyword evidence="11" id="KW-1185">Reference proteome</keyword>
<evidence type="ECO:0000256" key="4">
    <source>
        <dbReference type="ARBA" id="ARBA00022679"/>
    </source>
</evidence>
<feature type="domain" description="Glycosyltransferase RgtA/B/C/D-like" evidence="9">
    <location>
        <begin position="53"/>
        <end position="211"/>
    </location>
</feature>
<sequence length="624" mass="67704">MQGEQRARSVFMVLWTLVTAVKLLTAARLPLFVDEAFYWQEGQHLAAAYSDLPGLTAWLARLGVALGGDHLLALRAPFLALSALMPWLIARIATRWFGAVAGWRAGSLTLLMPLSGTLGILALPDVPMALATILCMDASARLLRQIDAMSAVELALGLTLGALSHYRFAGVIGVGAIALLLIPQGRRMLRDPQVWVALAIGIVAWLPLLAWNADNGEAGVKFQLIDRHPWSFQPDGIAFVLIQGLLVTPLLAVAMWKVALVATRGGSSGGARVQWRYFGLLGGVSTLGIFLLGFFTDAERISFHWPLPGYLALLVAAPVILNGWPKRLRCATWLLSGLGLAAAFGYYLAVSVPSVREHAAGDKYYPRNFVGWQPLASAVRRKLASMPAGTQILADNFKVAAELGFALGDAGIQTLPHPMNDKHGRSAQLRQWGLLSDGRRDGPRLLVLSPSDMKYRLLLQRYHAVCALVGPLPPPEVVSSDHGGQRFLLFALPAQRLSGPCTTPAMAWFDTPDVGARVARSFEVSGWAFKDGVGIARVEVLLDGKVAAQAHYGEAYDVTAFWKISTDPGHPNVGFRAELDARGLVQGTHWLGLRLHGRDGSVEDWWEQPIMFDTRKGQSIAPRD</sequence>
<dbReference type="InterPro" id="IPR050297">
    <property type="entry name" value="LipidA_mod_glycosyltrf_83"/>
</dbReference>
<evidence type="ECO:0000256" key="8">
    <source>
        <dbReference type="SAM" id="Phobius"/>
    </source>
</evidence>
<evidence type="ECO:0000256" key="1">
    <source>
        <dbReference type="ARBA" id="ARBA00004651"/>
    </source>
</evidence>
<keyword evidence="7 8" id="KW-0472">Membrane</keyword>
<dbReference type="GO" id="GO:0016763">
    <property type="term" value="F:pentosyltransferase activity"/>
    <property type="evidence" value="ECO:0007669"/>
    <property type="project" value="TreeGrafter"/>
</dbReference>
<feature type="transmembrane region" description="Helical" evidence="8">
    <location>
        <begin position="236"/>
        <end position="256"/>
    </location>
</feature>
<accession>A0A2S6ZC82</accession>
<evidence type="ECO:0000259" key="9">
    <source>
        <dbReference type="Pfam" id="PF13231"/>
    </source>
</evidence>
<reference evidence="10 11" key="1">
    <citation type="submission" date="2016-08" db="EMBL/GenBank/DDBJ databases">
        <title>Evolution of the type three secretion system and type three effector repertoires in Xanthomonas.</title>
        <authorList>
            <person name="Merda D."/>
            <person name="Briand M."/>
            <person name="Bosis E."/>
            <person name="Rousseau C."/>
            <person name="Portier P."/>
            <person name="Jacques M.-A."/>
            <person name="Fischer-Le Saux M."/>
        </authorList>
    </citation>
    <scope>NUCLEOTIDE SEQUENCE [LARGE SCALE GENOMIC DNA]</scope>
    <source>
        <strain evidence="10 11">CFBP 4691</strain>
    </source>
</reference>
<dbReference type="Proteomes" id="UP000239898">
    <property type="component" value="Unassembled WGS sequence"/>
</dbReference>
<dbReference type="OrthoDB" id="7167895at2"/>
<proteinExistence type="predicted"/>
<evidence type="ECO:0000256" key="5">
    <source>
        <dbReference type="ARBA" id="ARBA00022692"/>
    </source>
</evidence>
<name>A0A2S6ZC82_9XANT</name>
<evidence type="ECO:0000256" key="3">
    <source>
        <dbReference type="ARBA" id="ARBA00022676"/>
    </source>
</evidence>
<feature type="transmembrane region" description="Helical" evidence="8">
    <location>
        <begin position="331"/>
        <end position="349"/>
    </location>
</feature>
<keyword evidence="5 8" id="KW-0812">Transmembrane</keyword>